<sequence>KKKKKCVLRSDISHSTTDRACSNVRSREKRRLLFAVLSKTKACVISASQPCYTVGKQSKP</sequence>
<name>A0A0V0GJN4_SOLCH</name>
<dbReference type="EMBL" id="GEDG01037371">
    <property type="protein sequence ID" value="JAP08168.1"/>
    <property type="molecule type" value="Transcribed_RNA"/>
</dbReference>
<protein>
    <submittedName>
        <fullName evidence="1">Putative ovule protein</fullName>
    </submittedName>
</protein>
<proteinExistence type="predicted"/>
<dbReference type="AlphaFoldDB" id="A0A0V0GJN4"/>
<organism evidence="1">
    <name type="scientific">Solanum chacoense</name>
    <name type="common">Chaco potato</name>
    <dbReference type="NCBI Taxonomy" id="4108"/>
    <lineage>
        <taxon>Eukaryota</taxon>
        <taxon>Viridiplantae</taxon>
        <taxon>Streptophyta</taxon>
        <taxon>Embryophyta</taxon>
        <taxon>Tracheophyta</taxon>
        <taxon>Spermatophyta</taxon>
        <taxon>Magnoliopsida</taxon>
        <taxon>eudicotyledons</taxon>
        <taxon>Gunneridae</taxon>
        <taxon>Pentapetalae</taxon>
        <taxon>asterids</taxon>
        <taxon>lamiids</taxon>
        <taxon>Solanales</taxon>
        <taxon>Solanaceae</taxon>
        <taxon>Solanoideae</taxon>
        <taxon>Solaneae</taxon>
        <taxon>Solanum</taxon>
    </lineage>
</organism>
<accession>A0A0V0GJN4</accession>
<evidence type="ECO:0000313" key="1">
    <source>
        <dbReference type="EMBL" id="JAP08168.1"/>
    </source>
</evidence>
<feature type="non-terminal residue" evidence="1">
    <location>
        <position position="1"/>
    </location>
</feature>
<reference evidence="1" key="1">
    <citation type="submission" date="2015-12" db="EMBL/GenBank/DDBJ databases">
        <title>Gene expression during late stages of embryo sac development: a critical building block for successful pollen-pistil interactions.</title>
        <authorList>
            <person name="Liu Y."/>
            <person name="Joly V."/>
            <person name="Sabar M."/>
            <person name="Matton D.P."/>
        </authorList>
    </citation>
    <scope>NUCLEOTIDE SEQUENCE</scope>
</reference>